<dbReference type="Gene3D" id="1.25.40.10">
    <property type="entry name" value="Tetratricopeptide repeat domain"/>
    <property type="match status" value="1"/>
</dbReference>
<evidence type="ECO:0000256" key="4">
    <source>
        <dbReference type="ARBA" id="ARBA00022737"/>
    </source>
</evidence>
<comment type="catalytic activity">
    <reaction evidence="1">
        <text>S-ubiquitinyl-[E2 ubiquitin-conjugating enzyme]-L-cysteine + [acceptor protein]-L-lysine = [E2 ubiquitin-conjugating enzyme]-L-cysteine + N(6)-ubiquitinyl-[acceptor protein]-L-lysine.</text>
        <dbReference type="EC" id="2.3.2.27"/>
    </reaction>
</comment>
<feature type="repeat" description="TPR" evidence="6">
    <location>
        <begin position="12"/>
        <end position="45"/>
    </location>
</feature>
<name>W1NS19_AMBTC</name>
<dbReference type="GO" id="GO:0006515">
    <property type="term" value="P:protein quality control for misfolded or incompletely synthesized proteins"/>
    <property type="evidence" value="ECO:0000318"/>
    <property type="project" value="GO_Central"/>
</dbReference>
<organism evidence="8 9">
    <name type="scientific">Amborella trichopoda</name>
    <dbReference type="NCBI Taxonomy" id="13333"/>
    <lineage>
        <taxon>Eukaryota</taxon>
        <taxon>Viridiplantae</taxon>
        <taxon>Streptophyta</taxon>
        <taxon>Embryophyta</taxon>
        <taxon>Tracheophyta</taxon>
        <taxon>Spermatophyta</taxon>
        <taxon>Magnoliopsida</taxon>
        <taxon>Amborellales</taxon>
        <taxon>Amborellaceae</taxon>
        <taxon>Amborella</taxon>
    </lineage>
</organism>
<dbReference type="InterPro" id="IPR011990">
    <property type="entry name" value="TPR-like_helical_dom_sf"/>
</dbReference>
<gene>
    <name evidence="8" type="ORF">AMTR_s00099p00158360</name>
</gene>
<evidence type="ECO:0000313" key="8">
    <source>
        <dbReference type="EMBL" id="ERM99801.1"/>
    </source>
</evidence>
<reference evidence="9" key="1">
    <citation type="journal article" date="2013" name="Science">
        <title>The Amborella genome and the evolution of flowering plants.</title>
        <authorList>
            <consortium name="Amborella Genome Project"/>
        </authorList>
    </citation>
    <scope>NUCLEOTIDE SEQUENCE [LARGE SCALE GENOMIC DNA]</scope>
</reference>
<dbReference type="GO" id="GO:0061630">
    <property type="term" value="F:ubiquitin protein ligase activity"/>
    <property type="evidence" value="ECO:0000318"/>
    <property type="project" value="GO_Central"/>
</dbReference>
<dbReference type="PROSITE" id="PS50005">
    <property type="entry name" value="TPR"/>
    <property type="match status" value="1"/>
</dbReference>
<feature type="transmembrane region" description="Helical" evidence="7">
    <location>
        <begin position="192"/>
        <end position="213"/>
    </location>
</feature>
<dbReference type="SUPFAM" id="SSF48452">
    <property type="entry name" value="TPR-like"/>
    <property type="match status" value="1"/>
</dbReference>
<dbReference type="Proteomes" id="UP000017836">
    <property type="component" value="Unassembled WGS sequence"/>
</dbReference>
<accession>W1NS19</accession>
<keyword evidence="7" id="KW-0812">Transmembrane</keyword>
<evidence type="ECO:0000256" key="3">
    <source>
        <dbReference type="ARBA" id="ARBA00022679"/>
    </source>
</evidence>
<dbReference type="EC" id="2.3.2.27" evidence="2"/>
<dbReference type="GO" id="GO:0005737">
    <property type="term" value="C:cytoplasm"/>
    <property type="evidence" value="ECO:0000318"/>
    <property type="project" value="GO_Central"/>
</dbReference>
<dbReference type="GO" id="GO:0043161">
    <property type="term" value="P:proteasome-mediated ubiquitin-dependent protein catabolic process"/>
    <property type="evidence" value="ECO:0000318"/>
    <property type="project" value="GO_Central"/>
</dbReference>
<dbReference type="GO" id="GO:0000209">
    <property type="term" value="P:protein polyubiquitination"/>
    <property type="evidence" value="ECO:0000318"/>
    <property type="project" value="GO_Central"/>
</dbReference>
<dbReference type="GO" id="GO:0071218">
    <property type="term" value="P:cellular response to misfolded protein"/>
    <property type="evidence" value="ECO:0000318"/>
    <property type="project" value="GO_Central"/>
</dbReference>
<keyword evidence="5" id="KW-0833">Ubl conjugation pathway</keyword>
<evidence type="ECO:0000256" key="1">
    <source>
        <dbReference type="ARBA" id="ARBA00000900"/>
    </source>
</evidence>
<feature type="transmembrane region" description="Helical" evidence="7">
    <location>
        <begin position="99"/>
        <end position="119"/>
    </location>
</feature>
<dbReference type="GO" id="GO:0045862">
    <property type="term" value="P:positive regulation of proteolysis"/>
    <property type="evidence" value="ECO:0000318"/>
    <property type="project" value="GO_Central"/>
</dbReference>
<dbReference type="EMBL" id="KI394994">
    <property type="protein sequence ID" value="ERM99801.1"/>
    <property type="molecule type" value="Genomic_DNA"/>
</dbReference>
<keyword evidence="4" id="KW-0677">Repeat</keyword>
<keyword evidence="9" id="KW-1185">Reference proteome</keyword>
<proteinExistence type="predicted"/>
<sequence length="221" mass="24895">MPPVPSSVAKQAELLKQDGNTFFKKDRLGAAIDAYTEAITLCPNVPVYWTNRALCHRKRNDWDRVEADCRRALELDASSVKEEASSFTPLLQLLNSLKMSVFSISIFVYNHPIIIGCAFRLEANTIFFLAQGLKLLILSLFPTAIPLSLTERVVIFRPVSRSSSIFSSPMVKTLIFLSFPSTCIFHNPIYVIFLVISLSPLNLFILPPLYTWVIQGLMPQK</sequence>
<dbReference type="AlphaFoldDB" id="W1NS19"/>
<evidence type="ECO:0000256" key="2">
    <source>
        <dbReference type="ARBA" id="ARBA00012483"/>
    </source>
</evidence>
<keyword evidence="6" id="KW-0802">TPR repeat</keyword>
<dbReference type="Gramene" id="ERM99801">
    <property type="protein sequence ID" value="ERM99801"/>
    <property type="gene ID" value="AMTR_s00099p00158360"/>
</dbReference>
<evidence type="ECO:0000256" key="6">
    <source>
        <dbReference type="PROSITE-ProRule" id="PRU00339"/>
    </source>
</evidence>
<dbReference type="PANTHER" id="PTHR46803:SF2">
    <property type="entry name" value="E3 UBIQUITIN-PROTEIN LIGASE CHIP"/>
    <property type="match status" value="1"/>
</dbReference>
<evidence type="ECO:0000256" key="5">
    <source>
        <dbReference type="ARBA" id="ARBA00022786"/>
    </source>
</evidence>
<dbReference type="STRING" id="13333.W1NS19"/>
<evidence type="ECO:0000256" key="7">
    <source>
        <dbReference type="SAM" id="Phobius"/>
    </source>
</evidence>
<feature type="transmembrane region" description="Helical" evidence="7">
    <location>
        <begin position="165"/>
        <end position="185"/>
    </location>
</feature>
<keyword evidence="7" id="KW-1133">Transmembrane helix</keyword>
<dbReference type="GO" id="GO:0051087">
    <property type="term" value="F:protein-folding chaperone binding"/>
    <property type="evidence" value="ECO:0000318"/>
    <property type="project" value="GO_Central"/>
</dbReference>
<feature type="transmembrane region" description="Helical" evidence="7">
    <location>
        <begin position="126"/>
        <end position="145"/>
    </location>
</feature>
<evidence type="ECO:0000313" key="9">
    <source>
        <dbReference type="Proteomes" id="UP000017836"/>
    </source>
</evidence>
<keyword evidence="7" id="KW-0472">Membrane</keyword>
<dbReference type="PANTHER" id="PTHR46803">
    <property type="entry name" value="E3 UBIQUITIN-PROTEIN LIGASE CHIP"/>
    <property type="match status" value="1"/>
</dbReference>
<protein>
    <recommendedName>
        <fullName evidence="2">RING-type E3 ubiquitin transferase</fullName>
        <ecNumber evidence="2">2.3.2.27</ecNumber>
    </recommendedName>
</protein>
<dbReference type="InterPro" id="IPR019734">
    <property type="entry name" value="TPR_rpt"/>
</dbReference>
<dbReference type="HOGENOM" id="CLU_1252151_0_0_1"/>
<dbReference type="eggNOG" id="KOG4642">
    <property type="taxonomic scope" value="Eukaryota"/>
</dbReference>
<dbReference type="SMART" id="SM00028">
    <property type="entry name" value="TPR"/>
    <property type="match status" value="2"/>
</dbReference>
<keyword evidence="3" id="KW-0808">Transferase</keyword>